<evidence type="ECO:0000313" key="3">
    <source>
        <dbReference type="Proteomes" id="UP001059617"/>
    </source>
</evidence>
<dbReference type="Pfam" id="PF00403">
    <property type="entry name" value="HMA"/>
    <property type="match status" value="1"/>
</dbReference>
<dbReference type="EMBL" id="CP073720">
    <property type="protein sequence ID" value="UWP80262.1"/>
    <property type="molecule type" value="Genomic_DNA"/>
</dbReference>
<dbReference type="Gene3D" id="3.30.70.100">
    <property type="match status" value="1"/>
</dbReference>
<dbReference type="CDD" id="cd00371">
    <property type="entry name" value="HMA"/>
    <property type="match status" value="1"/>
</dbReference>
<organism evidence="2 3">
    <name type="scientific">Dactylosporangium fulvum</name>
    <dbReference type="NCBI Taxonomy" id="53359"/>
    <lineage>
        <taxon>Bacteria</taxon>
        <taxon>Bacillati</taxon>
        <taxon>Actinomycetota</taxon>
        <taxon>Actinomycetes</taxon>
        <taxon>Micromonosporales</taxon>
        <taxon>Micromonosporaceae</taxon>
        <taxon>Dactylosporangium</taxon>
    </lineage>
</organism>
<reference evidence="2" key="2">
    <citation type="submission" date="2022-09" db="EMBL/GenBank/DDBJ databases">
        <title>Biosynthetic gene clusters of Dactylosporangioum fulvum.</title>
        <authorList>
            <person name="Caradec T."/>
        </authorList>
    </citation>
    <scope>NUCLEOTIDE SEQUENCE</scope>
    <source>
        <strain evidence="2">NRRL B-16292</strain>
    </source>
</reference>
<dbReference type="PROSITE" id="PS50846">
    <property type="entry name" value="HMA_2"/>
    <property type="match status" value="1"/>
</dbReference>
<proteinExistence type="predicted"/>
<dbReference type="InterPro" id="IPR006121">
    <property type="entry name" value="HMA_dom"/>
</dbReference>
<gene>
    <name evidence="2" type="ORF">Dfulv_34585</name>
</gene>
<accession>A0ABY5VST0</accession>
<evidence type="ECO:0000259" key="1">
    <source>
        <dbReference type="PROSITE" id="PS50846"/>
    </source>
</evidence>
<feature type="domain" description="HMA" evidence="1">
    <location>
        <begin position="8"/>
        <end position="74"/>
    </location>
</feature>
<keyword evidence="3" id="KW-1185">Reference proteome</keyword>
<reference evidence="2" key="1">
    <citation type="submission" date="2021-04" db="EMBL/GenBank/DDBJ databases">
        <authorList>
            <person name="Hartkoorn R.C."/>
            <person name="Beaudoing E."/>
            <person name="Hot D."/>
        </authorList>
    </citation>
    <scope>NUCLEOTIDE SEQUENCE</scope>
    <source>
        <strain evidence="2">NRRL B-16292</strain>
    </source>
</reference>
<dbReference type="InterPro" id="IPR036163">
    <property type="entry name" value="HMA_dom_sf"/>
</dbReference>
<dbReference type="SUPFAM" id="SSF55008">
    <property type="entry name" value="HMA, heavy metal-associated domain"/>
    <property type="match status" value="1"/>
</dbReference>
<name>A0ABY5VST0_9ACTN</name>
<dbReference type="Proteomes" id="UP001059617">
    <property type="component" value="Chromosome"/>
</dbReference>
<evidence type="ECO:0000313" key="2">
    <source>
        <dbReference type="EMBL" id="UWP80262.1"/>
    </source>
</evidence>
<dbReference type="RefSeq" id="WP_259858020.1">
    <property type="nucleotide sequence ID" value="NZ_BAAAST010000007.1"/>
</dbReference>
<sequence length="79" mass="8231">MNGTPTTATITFQVEGMHCGSCGLLIDDTLEDLPGVSASATNVRTGRTTVTLDPARVTPEQVIAAIGQAGHYTAQREQS</sequence>
<protein>
    <submittedName>
        <fullName evidence="2">Heavy-metal-associated domain-containing protein</fullName>
    </submittedName>
</protein>